<keyword evidence="7" id="KW-1185">Reference proteome</keyword>
<protein>
    <submittedName>
        <fullName evidence="6">Putative MFS-type transporter YhjX</fullName>
    </submittedName>
</protein>
<evidence type="ECO:0000259" key="5">
    <source>
        <dbReference type="PROSITE" id="PS50850"/>
    </source>
</evidence>
<dbReference type="GO" id="GO:0022857">
    <property type="term" value="F:transmembrane transporter activity"/>
    <property type="evidence" value="ECO:0007669"/>
    <property type="project" value="InterPro"/>
</dbReference>
<evidence type="ECO:0000313" key="6">
    <source>
        <dbReference type="EMBL" id="SLN28806.1"/>
    </source>
</evidence>
<feature type="transmembrane region" description="Helical" evidence="4">
    <location>
        <begin position="292"/>
        <end position="312"/>
    </location>
</feature>
<feature type="transmembrane region" description="Helical" evidence="4">
    <location>
        <begin position="266"/>
        <end position="285"/>
    </location>
</feature>
<organism evidence="6 7">
    <name type="scientific">Oceanibacterium hippocampi</name>
    <dbReference type="NCBI Taxonomy" id="745714"/>
    <lineage>
        <taxon>Bacteria</taxon>
        <taxon>Pseudomonadati</taxon>
        <taxon>Pseudomonadota</taxon>
        <taxon>Alphaproteobacteria</taxon>
        <taxon>Sneathiellales</taxon>
        <taxon>Sneathiellaceae</taxon>
        <taxon>Oceanibacterium</taxon>
    </lineage>
</organism>
<feature type="transmembrane region" description="Helical" evidence="4">
    <location>
        <begin position="139"/>
        <end position="160"/>
    </location>
</feature>
<reference evidence="6 7" key="1">
    <citation type="submission" date="2017-03" db="EMBL/GenBank/DDBJ databases">
        <authorList>
            <person name="Afonso C.L."/>
            <person name="Miller P.J."/>
            <person name="Scott M.A."/>
            <person name="Spackman E."/>
            <person name="Goraichik I."/>
            <person name="Dimitrov K.M."/>
            <person name="Suarez D.L."/>
            <person name="Swayne D.E."/>
        </authorList>
    </citation>
    <scope>NUCLEOTIDE SEQUENCE [LARGE SCALE GENOMIC DNA]</scope>
    <source>
        <strain evidence="6 7">CECT 7691</strain>
    </source>
</reference>
<gene>
    <name evidence="6" type="primary">yhjX_1</name>
    <name evidence="6" type="ORF">OCH7691_00961</name>
</gene>
<feature type="transmembrane region" description="Helical" evidence="4">
    <location>
        <begin position="82"/>
        <end position="101"/>
    </location>
</feature>
<keyword evidence="2 4" id="KW-1133">Transmembrane helix</keyword>
<evidence type="ECO:0000256" key="2">
    <source>
        <dbReference type="ARBA" id="ARBA00022989"/>
    </source>
</evidence>
<dbReference type="InParanoid" id="A0A1Y5RZC8"/>
<dbReference type="OrthoDB" id="9796632at2"/>
<proteinExistence type="predicted"/>
<feature type="transmembrane region" description="Helical" evidence="4">
    <location>
        <begin position="54"/>
        <end position="75"/>
    </location>
</feature>
<dbReference type="EMBL" id="FWFR01000001">
    <property type="protein sequence ID" value="SLN28806.1"/>
    <property type="molecule type" value="Genomic_DNA"/>
</dbReference>
<dbReference type="PANTHER" id="PTHR11360:SF284">
    <property type="entry name" value="EG:103B4.3 PROTEIN-RELATED"/>
    <property type="match status" value="1"/>
</dbReference>
<feature type="transmembrane region" description="Helical" evidence="4">
    <location>
        <begin position="318"/>
        <end position="346"/>
    </location>
</feature>
<dbReference type="InterPro" id="IPR011701">
    <property type="entry name" value="MFS"/>
</dbReference>
<accession>A0A1Y5RZC8</accession>
<evidence type="ECO:0000256" key="4">
    <source>
        <dbReference type="SAM" id="Phobius"/>
    </source>
</evidence>
<dbReference type="Gene3D" id="1.20.1250.20">
    <property type="entry name" value="MFS general substrate transporter like domains"/>
    <property type="match status" value="1"/>
</dbReference>
<dbReference type="AlphaFoldDB" id="A0A1Y5RZC8"/>
<name>A0A1Y5RZC8_9PROT</name>
<feature type="transmembrane region" description="Helical" evidence="4">
    <location>
        <begin position="228"/>
        <end position="254"/>
    </location>
</feature>
<dbReference type="SUPFAM" id="SSF103473">
    <property type="entry name" value="MFS general substrate transporter"/>
    <property type="match status" value="1"/>
</dbReference>
<dbReference type="PANTHER" id="PTHR11360">
    <property type="entry name" value="MONOCARBOXYLATE TRANSPORTER"/>
    <property type="match status" value="1"/>
</dbReference>
<evidence type="ECO:0000256" key="1">
    <source>
        <dbReference type="ARBA" id="ARBA00022692"/>
    </source>
</evidence>
<feature type="transmembrane region" description="Helical" evidence="4">
    <location>
        <begin position="172"/>
        <end position="191"/>
    </location>
</feature>
<dbReference type="RefSeq" id="WP_085882237.1">
    <property type="nucleotide sequence ID" value="NZ_FWFR01000001.1"/>
</dbReference>
<evidence type="ECO:0000313" key="7">
    <source>
        <dbReference type="Proteomes" id="UP000193200"/>
    </source>
</evidence>
<dbReference type="InterPro" id="IPR036259">
    <property type="entry name" value="MFS_trans_sf"/>
</dbReference>
<sequence length="411" mass="43233">MAPRAKSGGDPVAAFTVLAICFLLGMLGRGSIETFPVFVLPLSLEFGWERAEVASIYSSSLLVSGLASPVAGYLFDRLGPRLLYCGGLATLGAGMLVSSSASSLAVFYLGSGLMVGVGAISLGNVPNSALLARWFRDRLPMALGVAFSSLGVGALIMLPLAQYLIDHGGWSFAYRCIGIFMLVLAPILLILPWRRLGRGVELPVSTVETDVKVTVNWTLRRAMGTLPFWALFSVFLFTSTGISAVVVQIIAYLVSVGFGAQEAATIYGFNGLFMPVGMLSFGWLASQLGNRGAIALSYSLTLTAIPLLWLLALVPSHVLFGLFVMLFGLSLGSRGPVVGAICAGLFRGRSIGAIFGAVSMGGGIGGAIGSTISGLLHDWTDAYEAGFVFAFVMIIFGSMPFWLVPELKRGG</sequence>
<dbReference type="CDD" id="cd17355">
    <property type="entry name" value="MFS_YcxA_like"/>
    <property type="match status" value="1"/>
</dbReference>
<evidence type="ECO:0000256" key="3">
    <source>
        <dbReference type="ARBA" id="ARBA00023136"/>
    </source>
</evidence>
<feature type="domain" description="Major facilitator superfamily (MFS) profile" evidence="5">
    <location>
        <begin position="14"/>
        <end position="408"/>
    </location>
</feature>
<dbReference type="InterPro" id="IPR020846">
    <property type="entry name" value="MFS_dom"/>
</dbReference>
<dbReference type="FunCoup" id="A0A1Y5RZC8">
    <property type="interactions" value="307"/>
</dbReference>
<keyword evidence="3 4" id="KW-0472">Membrane</keyword>
<dbReference type="Proteomes" id="UP000193200">
    <property type="component" value="Unassembled WGS sequence"/>
</dbReference>
<feature type="transmembrane region" description="Helical" evidence="4">
    <location>
        <begin position="382"/>
        <end position="404"/>
    </location>
</feature>
<feature type="transmembrane region" description="Helical" evidence="4">
    <location>
        <begin position="107"/>
        <end position="127"/>
    </location>
</feature>
<dbReference type="InterPro" id="IPR050327">
    <property type="entry name" value="Proton-linked_MCT"/>
</dbReference>
<keyword evidence="1 4" id="KW-0812">Transmembrane</keyword>
<dbReference type="Pfam" id="PF07690">
    <property type="entry name" value="MFS_1"/>
    <property type="match status" value="1"/>
</dbReference>
<feature type="transmembrane region" description="Helical" evidence="4">
    <location>
        <begin position="353"/>
        <end position="376"/>
    </location>
</feature>
<dbReference type="PROSITE" id="PS50850">
    <property type="entry name" value="MFS"/>
    <property type="match status" value="1"/>
</dbReference>